<dbReference type="AlphaFoldDB" id="W8C7Z0"/>
<name>W8C7Z0_CERCA</name>
<evidence type="ECO:0000313" key="2">
    <source>
        <dbReference type="EMBL" id="JAC03232.1"/>
    </source>
</evidence>
<proteinExistence type="evidence at transcript level"/>
<organism evidence="2">
    <name type="scientific">Ceratitis capitata</name>
    <name type="common">Mediterranean fruit fly</name>
    <name type="synonym">Tephritis capitata</name>
    <dbReference type="NCBI Taxonomy" id="7213"/>
    <lineage>
        <taxon>Eukaryota</taxon>
        <taxon>Metazoa</taxon>
        <taxon>Ecdysozoa</taxon>
        <taxon>Arthropoda</taxon>
        <taxon>Hexapoda</taxon>
        <taxon>Insecta</taxon>
        <taxon>Pterygota</taxon>
        <taxon>Neoptera</taxon>
        <taxon>Endopterygota</taxon>
        <taxon>Diptera</taxon>
        <taxon>Brachycera</taxon>
        <taxon>Muscomorpha</taxon>
        <taxon>Tephritoidea</taxon>
        <taxon>Tephritidae</taxon>
        <taxon>Ceratitis</taxon>
        <taxon>Ceratitis</taxon>
    </lineage>
</organism>
<protein>
    <submittedName>
        <fullName evidence="2">Uncharacterized protein</fullName>
    </submittedName>
</protein>
<dbReference type="OrthoDB" id="8043056at2759"/>
<feature type="non-terminal residue" evidence="2">
    <location>
        <position position="1"/>
    </location>
</feature>
<accession>W8C7Z0</accession>
<feature type="chain" id="PRO_5004909714" evidence="1">
    <location>
        <begin position="36"/>
        <end position="216"/>
    </location>
</feature>
<keyword evidence="1" id="KW-0732">Signal</keyword>
<feature type="signal peptide" evidence="1">
    <location>
        <begin position="1"/>
        <end position="35"/>
    </location>
</feature>
<reference evidence="2" key="1">
    <citation type="submission" date="2013-07" db="EMBL/GenBank/DDBJ databases">
        <authorList>
            <person name="Geib S."/>
        </authorList>
    </citation>
    <scope>NUCLEOTIDE SEQUENCE</scope>
</reference>
<evidence type="ECO:0000256" key="1">
    <source>
        <dbReference type="SAM" id="SignalP"/>
    </source>
</evidence>
<reference evidence="2" key="2">
    <citation type="journal article" date="2014" name="BMC Genomics">
        <title>A genomic perspective to assessing quality of mass-reared SIT flies used in Mediterranean fruit fly (Ceratitis capitata) eradication in California.</title>
        <authorList>
            <person name="Calla B."/>
            <person name="Hall B."/>
            <person name="Hou S."/>
            <person name="Geib S.M."/>
        </authorList>
    </citation>
    <scope>NUCLEOTIDE SEQUENCE</scope>
</reference>
<sequence>WRDKNKYAHKMKLLMATKLLAAIEVVIALAAATSAIDTAGEKVTKLSAQHCNSSRVTNPTQWMWGDVNPNIYYICDESSNATRQLHCPAGRGFFNGRGHYGCLPYEKWPACLDANGSSNSRSNKSSNASAADLCTDVGYLHETWPAVDPNKFHMCQQANTTPLLLNCESGKGYVSAWLGGAREAAGKGHGGHEGTHIVGCATWEKWRMYMHCEDYY</sequence>
<dbReference type="EMBL" id="GAMC01003324">
    <property type="protein sequence ID" value="JAC03232.1"/>
    <property type="molecule type" value="mRNA"/>
</dbReference>